<reference evidence="3" key="3">
    <citation type="submission" date="2015-02" db="EMBL/GenBank/DDBJ databases">
        <title>Genome analysis of three genomes within the thermophilic hydrogenogenic bacterial species Caldanaerobacter subterraneus.</title>
        <authorList>
            <person name="Sant'Anna F.H."/>
            <person name="Lebedinsky A."/>
            <person name="Sokolova T."/>
            <person name="Robb F.T."/>
            <person name="Gonzalez J.M."/>
        </authorList>
    </citation>
    <scope>NUCLEOTIDE SEQUENCE [LARGE SCALE GENOMIC DNA]</scope>
    <source>
        <strain evidence="3">DSM 12653</strain>
    </source>
</reference>
<reference evidence="2 3" key="1">
    <citation type="submission" date="2008-07" db="EMBL/GenBank/DDBJ databases">
        <authorList>
            <person name="Gonzalez J."/>
            <person name="Sokolova T."/>
            <person name="Ferriera S."/>
            <person name="Johnson J."/>
            <person name="Kravitz S."/>
            <person name="Beeson K."/>
            <person name="Sutton G."/>
            <person name="Rogers Y.-H."/>
            <person name="Friedman R."/>
            <person name="Frazier M."/>
            <person name="Venter J.C."/>
        </authorList>
    </citation>
    <scope>NUCLEOTIDE SEQUENCE [LARGE SCALE GENOMIC DNA]</scope>
    <source>
        <strain evidence="2 3">DSM 12653</strain>
    </source>
</reference>
<gene>
    <name evidence="2" type="ORF">CDSM653_02557</name>
</gene>
<evidence type="ECO:0000259" key="1">
    <source>
        <dbReference type="Pfam" id="PF22560"/>
    </source>
</evidence>
<proteinExistence type="predicted"/>
<name>B7R6N6_9THEO</name>
<reference evidence="2 3" key="2">
    <citation type="journal article" date="2015" name="BMC Genomics">
        <title>Analysis of three genomes within the thermophilic bacterial species Caldanaerobacter subterraneus with a focus on carbon monoxide dehydrogenase evolution and hydrolase diversity.</title>
        <authorList>
            <person name="Sant'Anna F.H."/>
            <person name="Lebedinsky A.V."/>
            <person name="Sokolova T.G."/>
            <person name="Robb F.T."/>
            <person name="Gonzalez J.M."/>
        </authorList>
    </citation>
    <scope>NUCLEOTIDE SEQUENCE [LARGE SCALE GENOMIC DNA]</scope>
    <source>
        <strain evidence="2 3">DSM 12653</strain>
    </source>
</reference>
<dbReference type="NCBIfam" id="TIGR04474">
    <property type="entry name" value="tcm_partner"/>
    <property type="match status" value="1"/>
</dbReference>
<dbReference type="RefSeq" id="WP_009609893.1">
    <property type="nucleotide sequence ID" value="NZ_ABXP02000126.1"/>
</dbReference>
<evidence type="ECO:0000313" key="2">
    <source>
        <dbReference type="EMBL" id="KKC28497.1"/>
    </source>
</evidence>
<accession>B7R6N6</accession>
<dbReference type="InterPro" id="IPR031009">
    <property type="entry name" value="Tcm_partner"/>
</dbReference>
<evidence type="ECO:0000313" key="3">
    <source>
        <dbReference type="Proteomes" id="UP000010146"/>
    </source>
</evidence>
<dbReference type="InterPro" id="IPR054339">
    <property type="entry name" value="GMT_wHTH"/>
</dbReference>
<protein>
    <recommendedName>
        <fullName evidence="1">GMT-like wHTH domain-containing protein</fullName>
    </recommendedName>
</protein>
<comment type="caution">
    <text evidence="2">The sequence shown here is derived from an EMBL/GenBank/DDBJ whole genome shotgun (WGS) entry which is preliminary data.</text>
</comment>
<dbReference type="Pfam" id="PF22560">
    <property type="entry name" value="GMT-wHTH"/>
    <property type="match status" value="1"/>
</dbReference>
<dbReference type="Proteomes" id="UP000010146">
    <property type="component" value="Unassembled WGS sequence"/>
</dbReference>
<organism evidence="2 3">
    <name type="scientific">Caldanaerobacter subterraneus subsp. pacificus DSM 12653</name>
    <dbReference type="NCBI Taxonomy" id="391606"/>
    <lineage>
        <taxon>Bacteria</taxon>
        <taxon>Bacillati</taxon>
        <taxon>Bacillota</taxon>
        <taxon>Clostridia</taxon>
        <taxon>Thermoanaerobacterales</taxon>
        <taxon>Thermoanaerobacteraceae</taxon>
        <taxon>Caldanaerobacter</taxon>
    </lineage>
</organism>
<sequence>MANKKVYIKGYPFYFWEIKDHTKVKHRVFADYFDKYVKIVGKHHNINYIDCFGGCGAYIDENQDIYFGSPILAAIMAKENIEKLNRKIRIFVIDTDKENLENLQKIIEFIKFKDIKIPIELINDNYKEGTEKVLQSYPRTPTFYLIDPFGYSLDYKFFKATCNDRRSEIIVNFMYNALNRGISIEKVKQTINNLYGTDEWEKIKNLKGREREKAAVGLFVKKLEEIFSHVKEYRISFPDKDRTYYYLIHGTNHQLGLRIMSSSFAKHNNGNLEYRGPKQNQQSFLDMEELKIDEISSFLFRNYKNKQVSFLTLVIECIKNGHAETFVRKALLKLEDDGKIQIIRKPQYTLQGHERKGIEENDIIVFKE</sequence>
<feature type="domain" description="GMT-like wHTH" evidence="1">
    <location>
        <begin position="280"/>
        <end position="345"/>
    </location>
</feature>
<dbReference type="AlphaFoldDB" id="B7R6N6"/>
<dbReference type="EMBL" id="ABXP02000126">
    <property type="protein sequence ID" value="KKC28497.1"/>
    <property type="molecule type" value="Genomic_DNA"/>
</dbReference>